<gene>
    <name evidence="1" type="ORF">F2Q68_00036473</name>
</gene>
<proteinExistence type="predicted"/>
<evidence type="ECO:0000313" key="1">
    <source>
        <dbReference type="EMBL" id="KAF2553486.1"/>
    </source>
</evidence>
<dbReference type="Proteomes" id="UP000712281">
    <property type="component" value="Unassembled WGS sequence"/>
</dbReference>
<organism evidence="1 2">
    <name type="scientific">Brassica cretica</name>
    <name type="common">Mustard</name>
    <dbReference type="NCBI Taxonomy" id="69181"/>
    <lineage>
        <taxon>Eukaryota</taxon>
        <taxon>Viridiplantae</taxon>
        <taxon>Streptophyta</taxon>
        <taxon>Embryophyta</taxon>
        <taxon>Tracheophyta</taxon>
        <taxon>Spermatophyta</taxon>
        <taxon>Magnoliopsida</taxon>
        <taxon>eudicotyledons</taxon>
        <taxon>Gunneridae</taxon>
        <taxon>Pentapetalae</taxon>
        <taxon>rosids</taxon>
        <taxon>malvids</taxon>
        <taxon>Brassicales</taxon>
        <taxon>Brassicaceae</taxon>
        <taxon>Brassiceae</taxon>
        <taxon>Brassica</taxon>
    </lineage>
</organism>
<accession>A0A8S9H970</accession>
<reference evidence="1" key="1">
    <citation type="submission" date="2019-12" db="EMBL/GenBank/DDBJ databases">
        <title>Genome sequencing and annotation of Brassica cretica.</title>
        <authorList>
            <person name="Studholme D.J."/>
            <person name="Sarris P.F."/>
        </authorList>
    </citation>
    <scope>NUCLEOTIDE SEQUENCE</scope>
    <source>
        <strain evidence="1">PFS-001/15</strain>
        <tissue evidence="1">Leaf</tissue>
    </source>
</reference>
<dbReference type="EMBL" id="QGKW02001988">
    <property type="protein sequence ID" value="KAF2553486.1"/>
    <property type="molecule type" value="Genomic_DNA"/>
</dbReference>
<name>A0A8S9H970_BRACR</name>
<protein>
    <submittedName>
        <fullName evidence="1">Uncharacterized protein</fullName>
    </submittedName>
</protein>
<sequence length="70" mass="7734">MKLQQERRQAAKMRLMFSIMLTPSSTTTTKISSRLNIRGESFAMTRNGVAKKAATKGGSLMMVLIQQASL</sequence>
<evidence type="ECO:0000313" key="2">
    <source>
        <dbReference type="Proteomes" id="UP000712281"/>
    </source>
</evidence>
<dbReference type="AlphaFoldDB" id="A0A8S9H970"/>
<comment type="caution">
    <text evidence="1">The sequence shown here is derived from an EMBL/GenBank/DDBJ whole genome shotgun (WGS) entry which is preliminary data.</text>
</comment>